<dbReference type="GO" id="GO:0016788">
    <property type="term" value="F:hydrolase activity, acting on ester bonds"/>
    <property type="evidence" value="ECO:0007669"/>
    <property type="project" value="InterPro"/>
</dbReference>
<dbReference type="InterPro" id="IPR055438">
    <property type="entry name" value="AstE_AspA_cat"/>
</dbReference>
<comment type="cofactor">
    <cofactor evidence="1">
        <name>Zn(2+)</name>
        <dbReference type="ChEBI" id="CHEBI:29105"/>
    </cofactor>
</comment>
<evidence type="ECO:0000256" key="4">
    <source>
        <dbReference type="ARBA" id="ARBA00022833"/>
    </source>
</evidence>
<organism evidence="6 7">
    <name type="scientific">Endobacter medicaginis</name>
    <dbReference type="NCBI Taxonomy" id="1181271"/>
    <lineage>
        <taxon>Bacteria</taxon>
        <taxon>Pseudomonadati</taxon>
        <taxon>Pseudomonadota</taxon>
        <taxon>Alphaproteobacteria</taxon>
        <taxon>Acetobacterales</taxon>
        <taxon>Acetobacteraceae</taxon>
        <taxon>Endobacter</taxon>
    </lineage>
</organism>
<evidence type="ECO:0000313" key="6">
    <source>
        <dbReference type="EMBL" id="NVN31222.1"/>
    </source>
</evidence>
<dbReference type="EMBL" id="JABXXQ010000315">
    <property type="protein sequence ID" value="NVN31222.1"/>
    <property type="molecule type" value="Genomic_DNA"/>
</dbReference>
<comment type="caution">
    <text evidence="6">The sequence shown here is derived from an EMBL/GenBank/DDBJ whole genome shotgun (WGS) entry which is preliminary data.</text>
</comment>
<dbReference type="Pfam" id="PF24827">
    <property type="entry name" value="AstE_AspA_cat"/>
    <property type="match status" value="1"/>
</dbReference>
<dbReference type="Proteomes" id="UP000565205">
    <property type="component" value="Unassembled WGS sequence"/>
</dbReference>
<dbReference type="RefSeq" id="WP_176625387.1">
    <property type="nucleotide sequence ID" value="NZ_JABXXQ010000315.1"/>
</dbReference>
<reference evidence="6 7" key="1">
    <citation type="submission" date="2020-06" db="EMBL/GenBank/DDBJ databases">
        <title>Description of novel acetic acid bacteria.</title>
        <authorList>
            <person name="Sombolestani A."/>
        </authorList>
    </citation>
    <scope>NUCLEOTIDE SEQUENCE [LARGE SCALE GENOMIC DNA]</scope>
    <source>
        <strain evidence="6 7">LMG 26838</strain>
    </source>
</reference>
<keyword evidence="2" id="KW-0479">Metal-binding</keyword>
<dbReference type="GO" id="GO:0046872">
    <property type="term" value="F:metal ion binding"/>
    <property type="evidence" value="ECO:0007669"/>
    <property type="project" value="UniProtKB-KW"/>
</dbReference>
<proteinExistence type="predicted"/>
<feature type="domain" description="Succinylglutamate desuccinylase/Aspartoacylase catalytic" evidence="5">
    <location>
        <begin position="52"/>
        <end position="218"/>
    </location>
</feature>
<keyword evidence="4" id="KW-0862">Zinc</keyword>
<dbReference type="AlphaFoldDB" id="A0A850NUT7"/>
<keyword evidence="3" id="KW-0378">Hydrolase</keyword>
<dbReference type="SUPFAM" id="SSF53187">
    <property type="entry name" value="Zn-dependent exopeptidases"/>
    <property type="match status" value="1"/>
</dbReference>
<protein>
    <submittedName>
        <fullName evidence="6">Succinylglutamate desuccinylase/aspartoacylase family protein</fullName>
    </submittedName>
</protein>
<dbReference type="Gene3D" id="3.40.630.10">
    <property type="entry name" value="Zn peptidases"/>
    <property type="match status" value="1"/>
</dbReference>
<sequence>MRVECRQLNVELGALPRESWSDVDLVPPDLSPWRCGNADVPGFITLRGTAPGPHLGVVSLIHGNEFAGAIALDRLLRQGLSPSRGTLTFGFAHLDAFDRFDPARPTASRFIDEDLNRVWDPARLAEADAGGSTELKRAAAMLPMLRRFDRLLDLHSMLFASDSLILTPDGGDGAEFAGAIGLGCAIVSDFGHAAGPRMIDHPHFHGPASACLLEAGPHWHRASVRISENAVLGAMRALDMLDRPDDAPAQRPPPSPRARVIVTITARSHAFAFLHPYRGGTIIPRAGTPIARDGGDEICTPCDDCLLVMPTPHPRPGHTAVRLAAPVPMPG</sequence>
<evidence type="ECO:0000259" key="5">
    <source>
        <dbReference type="Pfam" id="PF24827"/>
    </source>
</evidence>
<dbReference type="InterPro" id="IPR050178">
    <property type="entry name" value="AspA/AstE_fam"/>
</dbReference>
<evidence type="ECO:0000256" key="2">
    <source>
        <dbReference type="ARBA" id="ARBA00022723"/>
    </source>
</evidence>
<accession>A0A850NUT7</accession>
<dbReference type="PANTHER" id="PTHR15162:SF7">
    <property type="entry name" value="SUCCINYLGLUTAMATE DESUCCINYLASE"/>
    <property type="match status" value="1"/>
</dbReference>
<evidence type="ECO:0000256" key="3">
    <source>
        <dbReference type="ARBA" id="ARBA00022801"/>
    </source>
</evidence>
<evidence type="ECO:0000313" key="7">
    <source>
        <dbReference type="Proteomes" id="UP000565205"/>
    </source>
</evidence>
<dbReference type="PANTHER" id="PTHR15162">
    <property type="entry name" value="ASPARTOACYLASE"/>
    <property type="match status" value="1"/>
</dbReference>
<evidence type="ECO:0000256" key="1">
    <source>
        <dbReference type="ARBA" id="ARBA00001947"/>
    </source>
</evidence>
<gene>
    <name evidence="6" type="ORF">HUK83_12870</name>
</gene>
<name>A0A850NUT7_9PROT</name>
<dbReference type="GO" id="GO:0005829">
    <property type="term" value="C:cytosol"/>
    <property type="evidence" value="ECO:0007669"/>
    <property type="project" value="TreeGrafter"/>
</dbReference>